<evidence type="ECO:0000256" key="4">
    <source>
        <dbReference type="ARBA" id="ARBA00022801"/>
    </source>
</evidence>
<evidence type="ECO:0000256" key="5">
    <source>
        <dbReference type="ARBA" id="ARBA00022833"/>
    </source>
</evidence>
<keyword evidence="5" id="KW-0862">Zinc</keyword>
<dbReference type="GO" id="GO:0008237">
    <property type="term" value="F:metallopeptidase activity"/>
    <property type="evidence" value="ECO:0007669"/>
    <property type="project" value="UniProtKB-KW"/>
</dbReference>
<keyword evidence="2" id="KW-0645">Protease</keyword>
<dbReference type="SUPFAM" id="SSF55486">
    <property type="entry name" value="Metalloproteases ('zincins'), catalytic domain"/>
    <property type="match status" value="1"/>
</dbReference>
<dbReference type="PANTHER" id="PTHR15910">
    <property type="entry name" value="ARCHAEMETZINCIN"/>
    <property type="match status" value="1"/>
</dbReference>
<dbReference type="Pfam" id="PF07998">
    <property type="entry name" value="Peptidase_M54"/>
    <property type="match status" value="1"/>
</dbReference>
<evidence type="ECO:0000256" key="6">
    <source>
        <dbReference type="ARBA" id="ARBA00023049"/>
    </source>
</evidence>
<evidence type="ECO:0000256" key="1">
    <source>
        <dbReference type="ARBA" id="ARBA00001947"/>
    </source>
</evidence>
<feature type="region of interest" description="Disordered" evidence="7">
    <location>
        <begin position="1"/>
        <end position="39"/>
    </location>
</feature>
<evidence type="ECO:0000256" key="2">
    <source>
        <dbReference type="ARBA" id="ARBA00022670"/>
    </source>
</evidence>
<organism evidence="8 9">
    <name type="scientific">Trichocladium antarcticum</name>
    <dbReference type="NCBI Taxonomy" id="1450529"/>
    <lineage>
        <taxon>Eukaryota</taxon>
        <taxon>Fungi</taxon>
        <taxon>Dikarya</taxon>
        <taxon>Ascomycota</taxon>
        <taxon>Pezizomycotina</taxon>
        <taxon>Sordariomycetes</taxon>
        <taxon>Sordariomycetidae</taxon>
        <taxon>Sordariales</taxon>
        <taxon>Chaetomiaceae</taxon>
        <taxon>Trichocladium</taxon>
    </lineage>
</organism>
<keyword evidence="9" id="KW-1185">Reference proteome</keyword>
<dbReference type="EMBL" id="MU853446">
    <property type="protein sequence ID" value="KAK4129974.1"/>
    <property type="molecule type" value="Genomic_DNA"/>
</dbReference>
<evidence type="ECO:0000313" key="9">
    <source>
        <dbReference type="Proteomes" id="UP001304895"/>
    </source>
</evidence>
<comment type="cofactor">
    <cofactor evidence="1">
        <name>Zn(2+)</name>
        <dbReference type="ChEBI" id="CHEBI:29105"/>
    </cofactor>
</comment>
<gene>
    <name evidence="8" type="ORF">BT67DRAFT_437390</name>
</gene>
<dbReference type="Gene3D" id="3.40.390.10">
    <property type="entry name" value="Collagenase (Catalytic Domain)"/>
    <property type="match status" value="1"/>
</dbReference>
<dbReference type="CDD" id="cd11375">
    <property type="entry name" value="Peptidase_M54"/>
    <property type="match status" value="1"/>
</dbReference>
<accession>A0AAN6UC28</accession>
<keyword evidence="4" id="KW-0378">Hydrolase</keyword>
<keyword evidence="6" id="KW-0482">Metalloprotease</keyword>
<dbReference type="GO" id="GO:0046872">
    <property type="term" value="F:metal ion binding"/>
    <property type="evidence" value="ECO:0007669"/>
    <property type="project" value="UniProtKB-KW"/>
</dbReference>
<reference evidence="8" key="2">
    <citation type="submission" date="2023-05" db="EMBL/GenBank/DDBJ databases">
        <authorList>
            <consortium name="Lawrence Berkeley National Laboratory"/>
            <person name="Steindorff A."/>
            <person name="Hensen N."/>
            <person name="Bonometti L."/>
            <person name="Westerberg I."/>
            <person name="Brannstrom I.O."/>
            <person name="Guillou S."/>
            <person name="Cros-Aarteil S."/>
            <person name="Calhoun S."/>
            <person name="Haridas S."/>
            <person name="Kuo A."/>
            <person name="Mondo S."/>
            <person name="Pangilinan J."/>
            <person name="Riley R."/>
            <person name="Labutti K."/>
            <person name="Andreopoulos B."/>
            <person name="Lipzen A."/>
            <person name="Chen C."/>
            <person name="Yanf M."/>
            <person name="Daum C."/>
            <person name="Ng V."/>
            <person name="Clum A."/>
            <person name="Ohm R."/>
            <person name="Martin F."/>
            <person name="Silar P."/>
            <person name="Natvig D."/>
            <person name="Lalanne C."/>
            <person name="Gautier V."/>
            <person name="Ament-Velasquez S.L."/>
            <person name="Kruys A."/>
            <person name="Hutchinson M.I."/>
            <person name="Powell A.J."/>
            <person name="Barry K."/>
            <person name="Miller A.N."/>
            <person name="Grigoriev I.V."/>
            <person name="Debuchy R."/>
            <person name="Gladieux P."/>
            <person name="Thoren M.H."/>
            <person name="Johannesson H."/>
        </authorList>
    </citation>
    <scope>NUCLEOTIDE SEQUENCE</scope>
    <source>
        <strain evidence="8">CBS 123565</strain>
    </source>
</reference>
<protein>
    <submittedName>
        <fullName evidence="8">Uncharacterized protein</fullName>
    </submittedName>
</protein>
<dbReference type="PANTHER" id="PTHR15910:SF1">
    <property type="entry name" value="ARCHAEMETZINCIN-2"/>
    <property type="match status" value="1"/>
</dbReference>
<keyword evidence="3" id="KW-0479">Metal-binding</keyword>
<dbReference type="GO" id="GO:0006508">
    <property type="term" value="P:proteolysis"/>
    <property type="evidence" value="ECO:0007669"/>
    <property type="project" value="UniProtKB-KW"/>
</dbReference>
<dbReference type="AlphaFoldDB" id="A0AAN6UC28"/>
<dbReference type="Proteomes" id="UP001304895">
    <property type="component" value="Unassembled WGS sequence"/>
</dbReference>
<sequence>MSTWRRNASTTACSSTSRRMPPKSASRGRRLPSATEQRQDPDAHQYLAAFYHPLPVKLLPDGPRFVPWTDDKTGGRKQPAYIGLQVGRGITRITTRPCPDGAFARQLSLNDILDAAIEALPGDAYAMVMLAHHDLYGDDDDDDFCCGRAYGGSRVAVVSSARYHPALDDAAGIDRAHMWPASHCADHVAALKPRNHPRPLALSRVARTASHELGHCFGLAHCSYYACVMQGTAGLAEDARQPPYLCRRATPVMAEDGSCVVLAGELIDNPLMRTRA</sequence>
<reference evidence="8" key="1">
    <citation type="journal article" date="2023" name="Mol. Phylogenet. Evol.">
        <title>Genome-scale phylogeny and comparative genomics of the fungal order Sordariales.</title>
        <authorList>
            <person name="Hensen N."/>
            <person name="Bonometti L."/>
            <person name="Westerberg I."/>
            <person name="Brannstrom I.O."/>
            <person name="Guillou S."/>
            <person name="Cros-Aarteil S."/>
            <person name="Calhoun S."/>
            <person name="Haridas S."/>
            <person name="Kuo A."/>
            <person name="Mondo S."/>
            <person name="Pangilinan J."/>
            <person name="Riley R."/>
            <person name="LaButti K."/>
            <person name="Andreopoulos B."/>
            <person name="Lipzen A."/>
            <person name="Chen C."/>
            <person name="Yan M."/>
            <person name="Daum C."/>
            <person name="Ng V."/>
            <person name="Clum A."/>
            <person name="Steindorff A."/>
            <person name="Ohm R.A."/>
            <person name="Martin F."/>
            <person name="Silar P."/>
            <person name="Natvig D.O."/>
            <person name="Lalanne C."/>
            <person name="Gautier V."/>
            <person name="Ament-Velasquez S.L."/>
            <person name="Kruys A."/>
            <person name="Hutchinson M.I."/>
            <person name="Powell A.J."/>
            <person name="Barry K."/>
            <person name="Miller A.N."/>
            <person name="Grigoriev I.V."/>
            <person name="Debuchy R."/>
            <person name="Gladieux P."/>
            <person name="Hiltunen Thoren M."/>
            <person name="Johannesson H."/>
        </authorList>
    </citation>
    <scope>NUCLEOTIDE SEQUENCE</scope>
    <source>
        <strain evidence="8">CBS 123565</strain>
    </source>
</reference>
<feature type="compositionally biased region" description="Low complexity" evidence="7">
    <location>
        <begin position="1"/>
        <end position="19"/>
    </location>
</feature>
<dbReference type="InterPro" id="IPR024079">
    <property type="entry name" value="MetalloPept_cat_dom_sf"/>
</dbReference>
<evidence type="ECO:0000313" key="8">
    <source>
        <dbReference type="EMBL" id="KAK4129974.1"/>
    </source>
</evidence>
<evidence type="ECO:0000256" key="3">
    <source>
        <dbReference type="ARBA" id="ARBA00022723"/>
    </source>
</evidence>
<name>A0AAN6UC28_9PEZI</name>
<comment type="caution">
    <text evidence="8">The sequence shown here is derived from an EMBL/GenBank/DDBJ whole genome shotgun (WGS) entry which is preliminary data.</text>
</comment>
<dbReference type="InterPro" id="IPR012962">
    <property type="entry name" value="Pept_M54_archaemetzincn"/>
</dbReference>
<evidence type="ECO:0000256" key="7">
    <source>
        <dbReference type="SAM" id="MobiDB-lite"/>
    </source>
</evidence>
<proteinExistence type="predicted"/>